<evidence type="ECO:0000256" key="2">
    <source>
        <dbReference type="SAM" id="MobiDB-lite"/>
    </source>
</evidence>
<feature type="region of interest" description="Disordered" evidence="2">
    <location>
        <begin position="329"/>
        <end position="356"/>
    </location>
</feature>
<proteinExistence type="predicted"/>
<dbReference type="AlphaFoldDB" id="A0A914WFM3"/>
<dbReference type="WBParaSite" id="PSAMB.scaffold398size53147.g5468.t1">
    <property type="protein sequence ID" value="PSAMB.scaffold398size53147.g5468.t1"/>
    <property type="gene ID" value="PSAMB.scaffold398size53147.g5468"/>
</dbReference>
<protein>
    <submittedName>
        <fullName evidence="4">Uncharacterized protein</fullName>
    </submittedName>
</protein>
<dbReference type="Proteomes" id="UP000887566">
    <property type="component" value="Unplaced"/>
</dbReference>
<name>A0A914WFM3_9BILA</name>
<sequence>MRPPIDRRRNKMSLPRLPPVDSFCLEPTASFHLDRSISGVSGVQLKATLRKQLQHEAQLEFAGVEEAFAQEKSQILTRTNREVLRAREDGQKELQLVVQSSKRQMDDALRAQERLIMEKCEREKREMEIRWASERNALERAFAEEKMAMMSRLQEDFNMELRRTRMSSSVESVNSRGSQDKVAELTKQLKVLESSLNGQRNGYETKIEEIRHECDRQLAELRKQLDQQKAWSTAEDLPPRLSKLFYALLDDYKNRERAKLARDRDDFLDGLQNERAKLCESLENEKQRMTARHASQIEEMRRRADEQTALLDETRTECQNLRADLASIRSSSTDSARGDRPPVLFGEANTQTDEDDLPLVFPSSLSFPTTVADSTVQTNETLISISTTPTTSLASRFNHFVVDADGGNVRPSRCAKCELVESRIKDIELAVQSDSAFESGVEDLGSSAESLEDANLLKRENGKMRRKLGLARQRLTDLRLCMTVSSSQEIRRRCAPNTFNIAAAAALNGEWLPVAAAVAGRNSKSANAAYYEAAAVETSVGSEMERLQVENVLVDARLQETRALLQETVKKYQEQLRETGRLGLLIRRLCSSRKTM</sequence>
<evidence type="ECO:0000256" key="1">
    <source>
        <dbReference type="SAM" id="Coils"/>
    </source>
</evidence>
<organism evidence="3 4">
    <name type="scientific">Plectus sambesii</name>
    <dbReference type="NCBI Taxonomy" id="2011161"/>
    <lineage>
        <taxon>Eukaryota</taxon>
        <taxon>Metazoa</taxon>
        <taxon>Ecdysozoa</taxon>
        <taxon>Nematoda</taxon>
        <taxon>Chromadorea</taxon>
        <taxon>Plectida</taxon>
        <taxon>Plectina</taxon>
        <taxon>Plectoidea</taxon>
        <taxon>Plectidae</taxon>
        <taxon>Plectus</taxon>
    </lineage>
</organism>
<keyword evidence="1" id="KW-0175">Coiled coil</keyword>
<evidence type="ECO:0000313" key="3">
    <source>
        <dbReference type="Proteomes" id="UP000887566"/>
    </source>
</evidence>
<feature type="coiled-coil region" evidence="1">
    <location>
        <begin position="200"/>
        <end position="227"/>
    </location>
</feature>
<feature type="coiled-coil region" evidence="1">
    <location>
        <begin position="555"/>
        <end position="582"/>
    </location>
</feature>
<accession>A0A914WFM3</accession>
<keyword evidence="3" id="KW-1185">Reference proteome</keyword>
<reference evidence="4" key="1">
    <citation type="submission" date="2022-11" db="UniProtKB">
        <authorList>
            <consortium name="WormBaseParasite"/>
        </authorList>
    </citation>
    <scope>IDENTIFICATION</scope>
</reference>
<evidence type="ECO:0000313" key="4">
    <source>
        <dbReference type="WBParaSite" id="PSAMB.scaffold398size53147.g5468.t1"/>
    </source>
</evidence>